<gene>
    <name evidence="2" type="ORF">GCM10022403_084520</name>
</gene>
<sequence length="75" mass="8260">MAASPATRTYWIEGMKDPVRGAGELAYSTLAYSLVVEGPCHRVWSQGARWRQEPPATKSYARAGTWAAGHRPGRE</sequence>
<accession>A0ABP7JB86</accession>
<protein>
    <submittedName>
        <fullName evidence="2">Uncharacterized protein</fullName>
    </submittedName>
</protein>
<comment type="caution">
    <text evidence="2">The sequence shown here is derived from an EMBL/GenBank/DDBJ whole genome shotgun (WGS) entry which is preliminary data.</text>
</comment>
<evidence type="ECO:0000313" key="3">
    <source>
        <dbReference type="Proteomes" id="UP001501009"/>
    </source>
</evidence>
<proteinExistence type="predicted"/>
<feature type="region of interest" description="Disordered" evidence="1">
    <location>
        <begin position="55"/>
        <end position="75"/>
    </location>
</feature>
<keyword evidence="3" id="KW-1185">Reference proteome</keyword>
<reference evidence="3" key="1">
    <citation type="journal article" date="2019" name="Int. J. Syst. Evol. Microbiol.">
        <title>The Global Catalogue of Microorganisms (GCM) 10K type strain sequencing project: providing services to taxonomists for standard genome sequencing and annotation.</title>
        <authorList>
            <consortium name="The Broad Institute Genomics Platform"/>
            <consortium name="The Broad Institute Genome Sequencing Center for Infectious Disease"/>
            <person name="Wu L."/>
            <person name="Ma J."/>
        </authorList>
    </citation>
    <scope>NUCLEOTIDE SEQUENCE [LARGE SCALE GENOMIC DNA]</scope>
    <source>
        <strain evidence="3">JCM 17138</strain>
    </source>
</reference>
<evidence type="ECO:0000256" key="1">
    <source>
        <dbReference type="SAM" id="MobiDB-lite"/>
    </source>
</evidence>
<dbReference type="Proteomes" id="UP001501009">
    <property type="component" value="Unassembled WGS sequence"/>
</dbReference>
<evidence type="ECO:0000313" key="2">
    <source>
        <dbReference type="EMBL" id="GAA3839305.1"/>
    </source>
</evidence>
<organism evidence="2 3">
    <name type="scientific">Streptomyces coacervatus</name>
    <dbReference type="NCBI Taxonomy" id="647381"/>
    <lineage>
        <taxon>Bacteria</taxon>
        <taxon>Bacillati</taxon>
        <taxon>Actinomycetota</taxon>
        <taxon>Actinomycetes</taxon>
        <taxon>Kitasatosporales</taxon>
        <taxon>Streptomycetaceae</taxon>
        <taxon>Streptomyces</taxon>
    </lineage>
</organism>
<name>A0ABP7JB86_9ACTN</name>
<dbReference type="EMBL" id="BAABDE010000038">
    <property type="protein sequence ID" value="GAA3839305.1"/>
    <property type="molecule type" value="Genomic_DNA"/>
</dbReference>